<keyword evidence="2" id="KW-0732">Signal</keyword>
<feature type="region of interest" description="Disordered" evidence="1">
    <location>
        <begin position="97"/>
        <end position="162"/>
    </location>
</feature>
<evidence type="ECO:0000256" key="2">
    <source>
        <dbReference type="SAM" id="SignalP"/>
    </source>
</evidence>
<evidence type="ECO:0000313" key="3">
    <source>
        <dbReference type="EMBL" id="RZF48081.1"/>
    </source>
</evidence>
<protein>
    <submittedName>
        <fullName evidence="3">Uncharacterized protein</fullName>
    </submittedName>
</protein>
<feature type="compositionally biased region" description="Basic residues" evidence="1">
    <location>
        <begin position="150"/>
        <end position="162"/>
    </location>
</feature>
<dbReference type="OrthoDB" id="10419738at2759"/>
<keyword evidence="4" id="KW-1185">Reference proteome</keyword>
<dbReference type="InParanoid" id="A0A482XT17"/>
<organism evidence="3 4">
    <name type="scientific">Laodelphax striatellus</name>
    <name type="common">Small brown planthopper</name>
    <name type="synonym">Delphax striatella</name>
    <dbReference type="NCBI Taxonomy" id="195883"/>
    <lineage>
        <taxon>Eukaryota</taxon>
        <taxon>Metazoa</taxon>
        <taxon>Ecdysozoa</taxon>
        <taxon>Arthropoda</taxon>
        <taxon>Hexapoda</taxon>
        <taxon>Insecta</taxon>
        <taxon>Pterygota</taxon>
        <taxon>Neoptera</taxon>
        <taxon>Paraneoptera</taxon>
        <taxon>Hemiptera</taxon>
        <taxon>Auchenorrhyncha</taxon>
        <taxon>Fulgoroidea</taxon>
        <taxon>Delphacidae</taxon>
        <taxon>Criomorphinae</taxon>
        <taxon>Laodelphax</taxon>
    </lineage>
</organism>
<feature type="signal peptide" evidence="2">
    <location>
        <begin position="1"/>
        <end position="18"/>
    </location>
</feature>
<sequence length="162" mass="18585">MSVPVIFILSVIFSITLAIPLDTTVPPDIISFTTVKEDNISPEIVATSSVEANEESSERSNVFMNEELELLAMNLPDIFRRDTSYVEYAFPIRNAEETLNESEEEEEKSHEAQGVEFPEPINDEKMEKRDVHSSSFKDTHSPDPNFPKYLNRKKRRISLTKF</sequence>
<dbReference type="Proteomes" id="UP000291343">
    <property type="component" value="Unassembled WGS sequence"/>
</dbReference>
<feature type="compositionally biased region" description="Basic and acidic residues" evidence="1">
    <location>
        <begin position="122"/>
        <end position="141"/>
    </location>
</feature>
<proteinExistence type="predicted"/>
<comment type="caution">
    <text evidence="3">The sequence shown here is derived from an EMBL/GenBank/DDBJ whole genome shotgun (WGS) entry which is preliminary data.</text>
</comment>
<evidence type="ECO:0000256" key="1">
    <source>
        <dbReference type="SAM" id="MobiDB-lite"/>
    </source>
</evidence>
<reference evidence="3 4" key="1">
    <citation type="journal article" date="2017" name="Gigascience">
        <title>Genome sequence of the small brown planthopper, Laodelphax striatellus.</title>
        <authorList>
            <person name="Zhu J."/>
            <person name="Jiang F."/>
            <person name="Wang X."/>
            <person name="Yang P."/>
            <person name="Bao Y."/>
            <person name="Zhao W."/>
            <person name="Wang W."/>
            <person name="Lu H."/>
            <person name="Wang Q."/>
            <person name="Cui N."/>
            <person name="Li J."/>
            <person name="Chen X."/>
            <person name="Luo L."/>
            <person name="Yu J."/>
            <person name="Kang L."/>
            <person name="Cui F."/>
        </authorList>
    </citation>
    <scope>NUCLEOTIDE SEQUENCE [LARGE SCALE GENOMIC DNA]</scope>
    <source>
        <strain evidence="3">Lst14</strain>
    </source>
</reference>
<accession>A0A482XT17</accession>
<feature type="chain" id="PRO_5019791320" evidence="2">
    <location>
        <begin position="19"/>
        <end position="162"/>
    </location>
</feature>
<dbReference type="AlphaFoldDB" id="A0A482XT17"/>
<dbReference type="EMBL" id="QKKF02002849">
    <property type="protein sequence ID" value="RZF48081.1"/>
    <property type="molecule type" value="Genomic_DNA"/>
</dbReference>
<evidence type="ECO:0000313" key="4">
    <source>
        <dbReference type="Proteomes" id="UP000291343"/>
    </source>
</evidence>
<name>A0A482XT17_LAOST</name>
<gene>
    <name evidence="3" type="ORF">LSTR_LSTR002147</name>
</gene>